<dbReference type="InterPro" id="IPR011990">
    <property type="entry name" value="TPR-like_helical_dom_sf"/>
</dbReference>
<dbReference type="EMBL" id="CP035467">
    <property type="protein sequence ID" value="QCW81377.1"/>
    <property type="molecule type" value="Genomic_DNA"/>
</dbReference>
<dbReference type="OrthoDB" id="5567017at2"/>
<organism evidence="1 2">
    <name type="scientific">Methylotuvimicrobium buryatense</name>
    <name type="common">Methylomicrobium buryatense</name>
    <dbReference type="NCBI Taxonomy" id="95641"/>
    <lineage>
        <taxon>Bacteria</taxon>
        <taxon>Pseudomonadati</taxon>
        <taxon>Pseudomonadota</taxon>
        <taxon>Gammaproteobacteria</taxon>
        <taxon>Methylococcales</taxon>
        <taxon>Methylococcaceae</taxon>
        <taxon>Methylotuvimicrobium</taxon>
    </lineage>
</organism>
<dbReference type="Gene3D" id="1.25.40.10">
    <property type="entry name" value="Tetratricopeptide repeat domain"/>
    <property type="match status" value="1"/>
</dbReference>
<dbReference type="SUPFAM" id="SSF48452">
    <property type="entry name" value="TPR-like"/>
    <property type="match status" value="1"/>
</dbReference>
<dbReference type="STRING" id="675511.GCA_000341735_02355"/>
<gene>
    <name evidence="1" type="ORF">EQU24_03260</name>
</gene>
<proteinExistence type="predicted"/>
<reference evidence="2" key="1">
    <citation type="journal article" date="2019" name="J. Bacteriol.">
        <title>A Mutagenic Screen Identifies a TonB-Dependent Receptor Required for the Lanthanide Metal Switch in the Type I Methanotroph 'Methylotuvimicrobium buryatense' 5GB1C.</title>
        <authorList>
            <person name="Groom J.D."/>
            <person name="Ford S.M."/>
            <person name="Pesesky M.W."/>
            <person name="Lidstrom M.E."/>
        </authorList>
    </citation>
    <scope>NUCLEOTIDE SEQUENCE [LARGE SCALE GENOMIC DNA]</scope>
    <source>
        <strain evidence="2">5GB1C</strain>
    </source>
</reference>
<name>A0A4P9UK27_METBY</name>
<evidence type="ECO:0000313" key="1">
    <source>
        <dbReference type="EMBL" id="QCW81377.1"/>
    </source>
</evidence>
<dbReference type="KEGG" id="mbur:EQU24_03260"/>
<dbReference type="RefSeq" id="WP_017840871.1">
    <property type="nucleotide sequence ID" value="NZ_CP035467.1"/>
</dbReference>
<accession>A0A4P9UK27</accession>
<keyword evidence="2" id="KW-1185">Reference proteome</keyword>
<protein>
    <submittedName>
        <fullName evidence="1">MxaK protein</fullName>
    </submittedName>
</protein>
<dbReference type="Proteomes" id="UP000305881">
    <property type="component" value="Chromosome"/>
</dbReference>
<dbReference type="AlphaFoldDB" id="A0A4P9UK27"/>
<sequence>MMQIFKRPKKITLWNSYHPVGAWLLLLVLAAWSVRELTELQQLMKFNAMIRQPDTIALAGDNLPPEVIFAKAVELNREGDFQQALRLYLQIEPLVDTDFRVDVKYNMGTIYLQQAAKLWNAKGVWEYGQINTLLDLAEQAFKQVLAVEPEHWQARYNLEFALRIRPPAKEAEKADWQGHKSSVHAIMPGIPEGGP</sequence>
<evidence type="ECO:0000313" key="2">
    <source>
        <dbReference type="Proteomes" id="UP000305881"/>
    </source>
</evidence>